<evidence type="ECO:0000313" key="2">
    <source>
        <dbReference type="Proteomes" id="UP000465240"/>
    </source>
</evidence>
<keyword evidence="2" id="KW-1185">Reference proteome</keyword>
<proteinExistence type="predicted"/>
<reference evidence="1 2" key="1">
    <citation type="journal article" date="2019" name="Emerg. Microbes Infect.">
        <title>Comprehensive subspecies identification of 175 nontuberculous mycobacteria species based on 7547 genomic profiles.</title>
        <authorList>
            <person name="Matsumoto Y."/>
            <person name="Kinjo T."/>
            <person name="Motooka D."/>
            <person name="Nabeya D."/>
            <person name="Jung N."/>
            <person name="Uechi K."/>
            <person name="Horii T."/>
            <person name="Iida T."/>
            <person name="Fujita J."/>
            <person name="Nakamura S."/>
        </authorList>
    </citation>
    <scope>NUCLEOTIDE SEQUENCE [LARGE SCALE GENOMIC DNA]</scope>
    <source>
        <strain evidence="1 2">JCM 18565</strain>
    </source>
</reference>
<protein>
    <submittedName>
        <fullName evidence="1">Uncharacterized protein</fullName>
    </submittedName>
</protein>
<comment type="caution">
    <text evidence="1">The sequence shown here is derived from an EMBL/GenBank/DDBJ whole genome shotgun (WGS) entry which is preliminary data.</text>
</comment>
<dbReference type="Proteomes" id="UP000465240">
    <property type="component" value="Unassembled WGS sequence"/>
</dbReference>
<accession>A0ABQ1C6M6</accession>
<sequence>MFRLLTMLGMFNTRVIGLAEYRIRAGHPGVLTARYLTAGSRSLGSGRAAGDVVDGFTGRYRVQYFDGTGKFAGDLDLQIQPAGEGYRLTWRHRAENVRLPVAVGEVVYEGIGFLTSADTMAISYWMAEKPTSAIELRPLL</sequence>
<organism evidence="1 2">
    <name type="scientific">Mycobacterium paragordonae</name>
    <dbReference type="NCBI Taxonomy" id="1389713"/>
    <lineage>
        <taxon>Bacteria</taxon>
        <taxon>Bacillati</taxon>
        <taxon>Actinomycetota</taxon>
        <taxon>Actinomycetes</taxon>
        <taxon>Mycobacteriales</taxon>
        <taxon>Mycobacteriaceae</taxon>
        <taxon>Mycobacterium</taxon>
    </lineage>
</organism>
<dbReference type="EMBL" id="BLKX01000001">
    <property type="protein sequence ID" value="GFG80054.1"/>
    <property type="molecule type" value="Genomic_DNA"/>
</dbReference>
<evidence type="ECO:0000313" key="1">
    <source>
        <dbReference type="EMBL" id="GFG80054.1"/>
    </source>
</evidence>
<gene>
    <name evidence="1" type="ORF">MPRG_33300</name>
</gene>
<name>A0ABQ1C6M6_9MYCO</name>
<dbReference type="RefSeq" id="WP_240743619.1">
    <property type="nucleotide sequence ID" value="NZ_BLKX01000001.1"/>
</dbReference>